<reference evidence="3" key="1">
    <citation type="journal article" date="2019" name="Int. J. Syst. Evol. Microbiol.">
        <title>The Global Catalogue of Microorganisms (GCM) 10K type strain sequencing project: providing services to taxonomists for standard genome sequencing and annotation.</title>
        <authorList>
            <consortium name="The Broad Institute Genomics Platform"/>
            <consortium name="The Broad Institute Genome Sequencing Center for Infectious Disease"/>
            <person name="Wu L."/>
            <person name="Ma J."/>
        </authorList>
    </citation>
    <scope>NUCLEOTIDE SEQUENCE [LARGE SCALE GENOMIC DNA]</scope>
    <source>
        <strain evidence="3">CCUG 53762</strain>
    </source>
</reference>
<comment type="caution">
    <text evidence="2">The sequence shown here is derived from an EMBL/GenBank/DDBJ whole genome shotgun (WGS) entry which is preliminary data.</text>
</comment>
<keyword evidence="1" id="KW-0472">Membrane</keyword>
<name>A0ABW4IBA7_9SPHI</name>
<dbReference type="EMBL" id="JBHUDG010000013">
    <property type="protein sequence ID" value="MFD1630040.1"/>
    <property type="molecule type" value="Genomic_DNA"/>
</dbReference>
<keyword evidence="1" id="KW-1133">Transmembrane helix</keyword>
<proteinExistence type="predicted"/>
<sequence>MLEKNKNKVTFVFDKSNYQFLIISIITVIIGFLLMMGQTDIYSFRKIVLSPIIILIGFGIGFYAILKKNSLSK</sequence>
<gene>
    <name evidence="2" type="ORF">ACFSAH_09135</name>
</gene>
<evidence type="ECO:0000313" key="2">
    <source>
        <dbReference type="EMBL" id="MFD1630040.1"/>
    </source>
</evidence>
<feature type="transmembrane region" description="Helical" evidence="1">
    <location>
        <begin position="18"/>
        <end position="35"/>
    </location>
</feature>
<dbReference type="InterPro" id="IPR021448">
    <property type="entry name" value="DUF3098"/>
</dbReference>
<protein>
    <submittedName>
        <fullName evidence="2">DUF3098 domain-containing protein</fullName>
    </submittedName>
</protein>
<keyword evidence="3" id="KW-1185">Reference proteome</keyword>
<feature type="transmembrane region" description="Helical" evidence="1">
    <location>
        <begin position="47"/>
        <end position="66"/>
    </location>
</feature>
<evidence type="ECO:0000313" key="3">
    <source>
        <dbReference type="Proteomes" id="UP001597118"/>
    </source>
</evidence>
<organism evidence="2 3">
    <name type="scientific">Pseudopedobacter beijingensis</name>
    <dbReference type="NCBI Taxonomy" id="1207056"/>
    <lineage>
        <taxon>Bacteria</taxon>
        <taxon>Pseudomonadati</taxon>
        <taxon>Bacteroidota</taxon>
        <taxon>Sphingobacteriia</taxon>
        <taxon>Sphingobacteriales</taxon>
        <taxon>Sphingobacteriaceae</taxon>
        <taxon>Pseudopedobacter</taxon>
    </lineage>
</organism>
<accession>A0ABW4IBA7</accession>
<dbReference type="RefSeq" id="WP_379662416.1">
    <property type="nucleotide sequence ID" value="NZ_JBHUDG010000013.1"/>
</dbReference>
<dbReference type="Proteomes" id="UP001597118">
    <property type="component" value="Unassembled WGS sequence"/>
</dbReference>
<evidence type="ECO:0000256" key="1">
    <source>
        <dbReference type="SAM" id="Phobius"/>
    </source>
</evidence>
<keyword evidence="1" id="KW-0812">Transmembrane</keyword>
<dbReference type="Pfam" id="PF11297">
    <property type="entry name" value="DUF3098"/>
    <property type="match status" value="1"/>
</dbReference>